<dbReference type="RefSeq" id="WP_285663705.1">
    <property type="nucleotide sequence ID" value="NZ_BSTX01000002.1"/>
</dbReference>
<sequence length="69" mass="6989">MGLVAATIVPAEAYYAHAYGNGGLIAYATTADGILRAAKNTLLALACALLAARLALRGLRSSSPTNGQQ</sequence>
<gene>
    <name evidence="1" type="ORF">Afil01_33600</name>
</gene>
<accession>A0A9W6SM74</accession>
<comment type="caution">
    <text evidence="1">The sequence shown here is derived from an EMBL/GenBank/DDBJ whole genome shotgun (WGS) entry which is preliminary data.</text>
</comment>
<dbReference type="EMBL" id="BSTX01000002">
    <property type="protein sequence ID" value="GLZ78553.1"/>
    <property type="molecule type" value="Genomic_DNA"/>
</dbReference>
<evidence type="ECO:0000313" key="2">
    <source>
        <dbReference type="Proteomes" id="UP001165079"/>
    </source>
</evidence>
<protein>
    <submittedName>
        <fullName evidence="1">Uncharacterized protein</fullName>
    </submittedName>
</protein>
<organism evidence="1 2">
    <name type="scientific">Actinorhabdospora filicis</name>
    <dbReference type="NCBI Taxonomy" id="1785913"/>
    <lineage>
        <taxon>Bacteria</taxon>
        <taxon>Bacillati</taxon>
        <taxon>Actinomycetota</taxon>
        <taxon>Actinomycetes</taxon>
        <taxon>Micromonosporales</taxon>
        <taxon>Micromonosporaceae</taxon>
        <taxon>Actinorhabdospora</taxon>
    </lineage>
</organism>
<dbReference type="Proteomes" id="UP001165079">
    <property type="component" value="Unassembled WGS sequence"/>
</dbReference>
<reference evidence="1" key="1">
    <citation type="submission" date="2023-03" db="EMBL/GenBank/DDBJ databases">
        <title>Actinorhabdospora filicis NBRC 111898.</title>
        <authorList>
            <person name="Ichikawa N."/>
            <person name="Sato H."/>
            <person name="Tonouchi N."/>
        </authorList>
    </citation>
    <scope>NUCLEOTIDE SEQUENCE</scope>
    <source>
        <strain evidence="1">NBRC 111898</strain>
    </source>
</reference>
<name>A0A9W6SM74_9ACTN</name>
<dbReference type="AlphaFoldDB" id="A0A9W6SM74"/>
<evidence type="ECO:0000313" key="1">
    <source>
        <dbReference type="EMBL" id="GLZ78553.1"/>
    </source>
</evidence>
<keyword evidence="2" id="KW-1185">Reference proteome</keyword>
<proteinExistence type="predicted"/>